<evidence type="ECO:0000256" key="5">
    <source>
        <dbReference type="PROSITE-ProRule" id="PRU00339"/>
    </source>
</evidence>
<dbReference type="KEGG" id="tva:5465384"/>
<evidence type="ECO:0000256" key="3">
    <source>
        <dbReference type="ARBA" id="ARBA00022737"/>
    </source>
</evidence>
<organism evidence="9 10">
    <name type="scientific">Trichomonas vaginalis (strain ATCC PRA-98 / G3)</name>
    <dbReference type="NCBI Taxonomy" id="412133"/>
    <lineage>
        <taxon>Eukaryota</taxon>
        <taxon>Metamonada</taxon>
        <taxon>Parabasalia</taxon>
        <taxon>Trichomonadida</taxon>
        <taxon>Trichomonadidae</taxon>
        <taxon>Trichomonas</taxon>
    </lineage>
</organism>
<dbReference type="FunFam" id="1.25.40.10:FF:000020">
    <property type="entry name" value="Stress-induced phosphoprotein 1"/>
    <property type="match status" value="1"/>
</dbReference>
<feature type="repeat" description="TPR" evidence="5">
    <location>
        <begin position="71"/>
        <end position="104"/>
    </location>
</feature>
<dbReference type="InterPro" id="IPR058209">
    <property type="entry name" value="TPR_BSK1_C"/>
</dbReference>
<dbReference type="Pfam" id="PF25575">
    <property type="entry name" value="TPR_BSK1_C"/>
    <property type="match status" value="1"/>
</dbReference>
<dbReference type="Pfam" id="PF13181">
    <property type="entry name" value="TPR_8"/>
    <property type="match status" value="2"/>
</dbReference>
<reference evidence="9" key="2">
    <citation type="journal article" date="2007" name="Science">
        <title>Draft genome sequence of the sexually transmitted pathogen Trichomonas vaginalis.</title>
        <authorList>
            <person name="Carlton J.M."/>
            <person name="Hirt R.P."/>
            <person name="Silva J.C."/>
            <person name="Delcher A.L."/>
            <person name="Schatz M."/>
            <person name="Zhao Q."/>
            <person name="Wortman J.R."/>
            <person name="Bidwell S.L."/>
            <person name="Alsmark U.C.M."/>
            <person name="Besteiro S."/>
            <person name="Sicheritz-Ponten T."/>
            <person name="Noel C.J."/>
            <person name="Dacks J.B."/>
            <person name="Foster P.G."/>
            <person name="Simillion C."/>
            <person name="Van de Peer Y."/>
            <person name="Miranda-Saavedra D."/>
            <person name="Barton G.J."/>
            <person name="Westrop G.D."/>
            <person name="Mueller S."/>
            <person name="Dessi D."/>
            <person name="Fiori P.L."/>
            <person name="Ren Q."/>
            <person name="Paulsen I."/>
            <person name="Zhang H."/>
            <person name="Bastida-Corcuera F.D."/>
            <person name="Simoes-Barbosa A."/>
            <person name="Brown M.T."/>
            <person name="Hayes R.D."/>
            <person name="Mukherjee M."/>
            <person name="Okumura C.Y."/>
            <person name="Schneider R."/>
            <person name="Smith A.J."/>
            <person name="Vanacova S."/>
            <person name="Villalvazo M."/>
            <person name="Haas B.J."/>
            <person name="Pertea M."/>
            <person name="Feldblyum T.V."/>
            <person name="Utterback T.R."/>
            <person name="Shu C.L."/>
            <person name="Osoegawa K."/>
            <person name="de Jong P.J."/>
            <person name="Hrdy I."/>
            <person name="Horvathova L."/>
            <person name="Zubacova Z."/>
            <person name="Dolezal P."/>
            <person name="Malik S.B."/>
            <person name="Logsdon J.M. Jr."/>
            <person name="Henze K."/>
            <person name="Gupta A."/>
            <person name="Wang C.C."/>
            <person name="Dunne R.L."/>
            <person name="Upcroft J.A."/>
            <person name="Upcroft P."/>
            <person name="White O."/>
            <person name="Salzberg S.L."/>
            <person name="Tang P."/>
            <person name="Chiu C.-H."/>
            <person name="Lee Y.-S."/>
            <person name="Embley T.M."/>
            <person name="Coombs G.H."/>
            <person name="Mottram J.C."/>
            <person name="Tachezy J."/>
            <person name="Fraser-Liggett C.M."/>
            <person name="Johnson P.J."/>
        </authorList>
    </citation>
    <scope>NUCLEOTIDE SEQUENCE [LARGE SCALE GENOMIC DNA]</scope>
    <source>
        <strain evidence="9">G3</strain>
    </source>
</reference>
<dbReference type="InParanoid" id="A2DI58"/>
<dbReference type="PROSITE" id="PS50005">
    <property type="entry name" value="TPR"/>
    <property type="match status" value="5"/>
</dbReference>
<evidence type="ECO:0000313" key="10">
    <source>
        <dbReference type="Proteomes" id="UP000001542"/>
    </source>
</evidence>
<keyword evidence="2" id="KW-0963">Cytoplasm</keyword>
<name>A2DI58_TRIV3</name>
<dbReference type="VEuPathDB" id="TrichDB:TVAG_129620"/>
<dbReference type="InterPro" id="IPR019734">
    <property type="entry name" value="TPR_rpt"/>
</dbReference>
<evidence type="ECO:0000313" key="9">
    <source>
        <dbReference type="EMBL" id="EAY19854.1"/>
    </source>
</evidence>
<dbReference type="OMA" id="AWEANKD"/>
<feature type="repeat" description="TPR" evidence="5">
    <location>
        <begin position="224"/>
        <end position="257"/>
    </location>
</feature>
<feature type="domain" description="STI1/HOP DP" evidence="7">
    <location>
        <begin position="137"/>
        <end position="189"/>
    </location>
</feature>
<evidence type="ECO:0000259" key="8">
    <source>
        <dbReference type="Pfam" id="PF25575"/>
    </source>
</evidence>
<feature type="repeat" description="TPR" evidence="5">
    <location>
        <begin position="299"/>
        <end position="332"/>
    </location>
</feature>
<feature type="region of interest" description="Disordered" evidence="6">
    <location>
        <begin position="205"/>
        <end position="229"/>
    </location>
</feature>
<dbReference type="STRING" id="5722.A2DI58"/>
<comment type="subcellular location">
    <subcellularLocation>
        <location evidence="1">Cytoplasm</location>
    </subcellularLocation>
</comment>
<sequence length="345" mass="38972">MSVEEIKQKGNQAFKEKNFAFAIEQYSNALELDPQNYTLYSNRSASYAAMGKYNEALSDAREVVRLNPDWARGHSRLGTALHGLKDYQAAADAYRRSLELDPNNNEIREQLEKCEKLIKIINGDDSLYNEIGNVFTPDKIELLYSNPTTKKYLDDPKYKEMMEDLKANPQNLVKYLSDERLEKTLQVLIDPIIQKHMLNPVKVSPSEAVSASNPSPKADINKDAEAEKEEGNKYFKTGKLNEAITHYEKAITIDPSNIIYYNNKATALIKLKKFDEAISTLEKGIKAGKESKADNDFLAKAYSKLGNAYANKGNKEPALNAYQDSLKYKFDQAVADEAEKLKNSL</sequence>
<dbReference type="SMR" id="A2DI58"/>
<dbReference type="eggNOG" id="KOG0548">
    <property type="taxonomic scope" value="Eukaryota"/>
</dbReference>
<dbReference type="PANTHER" id="PTHR22904:SF523">
    <property type="entry name" value="STRESS-INDUCED-PHOSPHOPROTEIN 1"/>
    <property type="match status" value="1"/>
</dbReference>
<dbReference type="GO" id="GO:0051879">
    <property type="term" value="F:Hsp90 protein binding"/>
    <property type="evidence" value="ECO:0000318"/>
    <property type="project" value="GO_Central"/>
</dbReference>
<evidence type="ECO:0000256" key="6">
    <source>
        <dbReference type="SAM" id="MobiDB-lite"/>
    </source>
</evidence>
<feature type="repeat" description="TPR" evidence="5">
    <location>
        <begin position="37"/>
        <end position="70"/>
    </location>
</feature>
<proteinExistence type="predicted"/>
<dbReference type="FunCoup" id="A2DI58">
    <property type="interactions" value="728"/>
</dbReference>
<dbReference type="InterPro" id="IPR011990">
    <property type="entry name" value="TPR-like_helical_dom_sf"/>
</dbReference>
<dbReference type="Gene3D" id="1.25.40.10">
    <property type="entry name" value="Tetratricopeptide repeat domain"/>
    <property type="match status" value="2"/>
</dbReference>
<feature type="domain" description="Serine/threonine-protein kinase BSK1-like TPR repeats" evidence="8">
    <location>
        <begin position="5"/>
        <end position="71"/>
    </location>
</feature>
<keyword evidence="4 5" id="KW-0802">TPR repeat</keyword>
<feature type="compositionally biased region" description="Basic and acidic residues" evidence="6">
    <location>
        <begin position="219"/>
        <end position="229"/>
    </location>
</feature>
<dbReference type="RefSeq" id="XP_001580840.1">
    <property type="nucleotide sequence ID" value="XM_001580790.1"/>
</dbReference>
<keyword evidence="3" id="KW-0677">Repeat</keyword>
<dbReference type="InterPro" id="IPR041243">
    <property type="entry name" value="STI1/HOP_DP"/>
</dbReference>
<evidence type="ECO:0000256" key="1">
    <source>
        <dbReference type="ARBA" id="ARBA00004496"/>
    </source>
</evidence>
<dbReference type="Pfam" id="PF13414">
    <property type="entry name" value="TPR_11"/>
    <property type="match status" value="1"/>
</dbReference>
<dbReference type="Pfam" id="PF17830">
    <property type="entry name" value="STI1-HOP_DP"/>
    <property type="match status" value="1"/>
</dbReference>
<dbReference type="PANTHER" id="PTHR22904">
    <property type="entry name" value="TPR REPEAT CONTAINING PROTEIN"/>
    <property type="match status" value="1"/>
</dbReference>
<gene>
    <name evidence="9" type="ORF">TVAG_129620</name>
</gene>
<feature type="repeat" description="TPR" evidence="5">
    <location>
        <begin position="3"/>
        <end position="36"/>
    </location>
</feature>
<protein>
    <submittedName>
        <fullName evidence="9">TPR Domain containing protein</fullName>
    </submittedName>
</protein>
<dbReference type="PROSITE" id="PS50293">
    <property type="entry name" value="TPR_REGION"/>
    <property type="match status" value="2"/>
</dbReference>
<reference evidence="9" key="1">
    <citation type="submission" date="2006-10" db="EMBL/GenBank/DDBJ databases">
        <authorList>
            <person name="Amadeo P."/>
            <person name="Zhao Q."/>
            <person name="Wortman J."/>
            <person name="Fraser-Liggett C."/>
            <person name="Carlton J."/>
        </authorList>
    </citation>
    <scope>NUCLEOTIDE SEQUENCE</scope>
    <source>
        <strain evidence="9">G3</strain>
    </source>
</reference>
<keyword evidence="10" id="KW-1185">Reference proteome</keyword>
<dbReference type="Proteomes" id="UP000001542">
    <property type="component" value="Unassembled WGS sequence"/>
</dbReference>
<dbReference type="SMART" id="SM00028">
    <property type="entry name" value="TPR"/>
    <property type="match status" value="6"/>
</dbReference>
<dbReference type="EMBL" id="DS113203">
    <property type="protein sequence ID" value="EAY19854.1"/>
    <property type="molecule type" value="Genomic_DNA"/>
</dbReference>
<dbReference type="VEuPathDB" id="TrichDB:TVAGG3_0712560"/>
<dbReference type="Gene3D" id="1.10.260.100">
    <property type="match status" value="1"/>
</dbReference>
<dbReference type="FunFam" id="1.10.260.100:FF:000004">
    <property type="entry name" value="Putative stress-induced-phosphoprotein 1"/>
    <property type="match status" value="1"/>
</dbReference>
<dbReference type="SUPFAM" id="SSF48452">
    <property type="entry name" value="TPR-like"/>
    <property type="match status" value="2"/>
</dbReference>
<evidence type="ECO:0000259" key="7">
    <source>
        <dbReference type="Pfam" id="PF17830"/>
    </source>
</evidence>
<dbReference type="GO" id="GO:0005737">
    <property type="term" value="C:cytoplasm"/>
    <property type="evidence" value="ECO:0007669"/>
    <property type="project" value="UniProtKB-SubCell"/>
</dbReference>
<dbReference type="OrthoDB" id="2423701at2759"/>
<dbReference type="AlphaFoldDB" id="A2DI58"/>
<evidence type="ECO:0000256" key="4">
    <source>
        <dbReference type="ARBA" id="ARBA00022803"/>
    </source>
</evidence>
<accession>A2DI58</accession>
<evidence type="ECO:0000256" key="2">
    <source>
        <dbReference type="ARBA" id="ARBA00022490"/>
    </source>
</evidence>